<protein>
    <recommendedName>
        <fullName evidence="4">CBM2 domain-containing protein</fullName>
    </recommendedName>
</protein>
<dbReference type="GO" id="GO:0004553">
    <property type="term" value="F:hydrolase activity, hydrolyzing O-glycosyl compounds"/>
    <property type="evidence" value="ECO:0007669"/>
    <property type="project" value="InterPro"/>
</dbReference>
<feature type="region of interest" description="Disordered" evidence="1">
    <location>
        <begin position="1"/>
        <end position="51"/>
    </location>
</feature>
<evidence type="ECO:0000256" key="1">
    <source>
        <dbReference type="SAM" id="MobiDB-lite"/>
    </source>
</evidence>
<feature type="compositionally biased region" description="Low complexity" evidence="1">
    <location>
        <begin position="162"/>
        <end position="171"/>
    </location>
</feature>
<gene>
    <name evidence="2" type="ORF">Pth03_40940</name>
</gene>
<organism evidence="2 3">
    <name type="scientific">Planotetraspora thailandica</name>
    <dbReference type="NCBI Taxonomy" id="487172"/>
    <lineage>
        <taxon>Bacteria</taxon>
        <taxon>Bacillati</taxon>
        <taxon>Actinomycetota</taxon>
        <taxon>Actinomycetes</taxon>
        <taxon>Streptosporangiales</taxon>
        <taxon>Streptosporangiaceae</taxon>
        <taxon>Planotetraspora</taxon>
    </lineage>
</organism>
<dbReference type="SUPFAM" id="SSF49384">
    <property type="entry name" value="Carbohydrate-binding domain"/>
    <property type="match status" value="1"/>
</dbReference>
<keyword evidence="3" id="KW-1185">Reference proteome</keyword>
<dbReference type="RefSeq" id="WP_203945896.1">
    <property type="nucleotide sequence ID" value="NZ_BOOR01000029.1"/>
</dbReference>
<dbReference type="InterPro" id="IPR012291">
    <property type="entry name" value="CBM2_carb-bd_dom_sf"/>
</dbReference>
<evidence type="ECO:0008006" key="4">
    <source>
        <dbReference type="Google" id="ProtNLM"/>
    </source>
</evidence>
<dbReference type="GO" id="GO:0030247">
    <property type="term" value="F:polysaccharide binding"/>
    <property type="evidence" value="ECO:0007669"/>
    <property type="project" value="InterPro"/>
</dbReference>
<feature type="region of interest" description="Disordered" evidence="1">
    <location>
        <begin position="248"/>
        <end position="270"/>
    </location>
</feature>
<dbReference type="Proteomes" id="UP000605992">
    <property type="component" value="Unassembled WGS sequence"/>
</dbReference>
<feature type="compositionally biased region" description="Low complexity" evidence="1">
    <location>
        <begin position="191"/>
        <end position="202"/>
    </location>
</feature>
<accession>A0A8J3V406</accession>
<evidence type="ECO:0000313" key="2">
    <source>
        <dbReference type="EMBL" id="GII55705.1"/>
    </source>
</evidence>
<dbReference type="Gene3D" id="2.60.40.290">
    <property type="match status" value="1"/>
</dbReference>
<sequence length="301" mass="30108">MGRHSGVPPAGARLPDDPSGRRPAPGRGESHDVLVWRGEPEPEPEPPKKGAKTALVAAASLVVAVGLVAGGIRLLSGGRTGDVVVEPLRANCAASCPSTRQDEPVSIDGFVPTGDPVLDPTTSSSPSATPSPSATATAGRTPTPAVTRTRAGGSTTGGGHTGPSTTPNSPSSGGGVAPPSGGGPSAPPTAPASAPATQPSATKQVSVNVRLLSQHGGTYYMQVDVRNDAVDLQSWTITLPVEGRVRSVNPRGRDNGDGTVTISSTNRLPRGSQTMGAIVTVRGSYRAPSGCALSDGTCTVK</sequence>
<name>A0A8J3V406_9ACTN</name>
<dbReference type="InterPro" id="IPR008965">
    <property type="entry name" value="CBM2/CBM3_carb-bd_dom_sf"/>
</dbReference>
<feature type="compositionally biased region" description="Low complexity" evidence="1">
    <location>
        <begin position="120"/>
        <end position="153"/>
    </location>
</feature>
<feature type="region of interest" description="Disordered" evidence="1">
    <location>
        <begin position="95"/>
        <end position="203"/>
    </location>
</feature>
<feature type="compositionally biased region" description="Polar residues" evidence="1">
    <location>
        <begin position="258"/>
        <end position="270"/>
    </location>
</feature>
<feature type="compositionally biased region" description="Gly residues" evidence="1">
    <location>
        <begin position="172"/>
        <end position="184"/>
    </location>
</feature>
<dbReference type="AlphaFoldDB" id="A0A8J3V406"/>
<comment type="caution">
    <text evidence="2">The sequence shown here is derived from an EMBL/GenBank/DDBJ whole genome shotgun (WGS) entry which is preliminary data.</text>
</comment>
<dbReference type="EMBL" id="BOOR01000029">
    <property type="protein sequence ID" value="GII55705.1"/>
    <property type="molecule type" value="Genomic_DNA"/>
</dbReference>
<evidence type="ECO:0000313" key="3">
    <source>
        <dbReference type="Proteomes" id="UP000605992"/>
    </source>
</evidence>
<reference evidence="2" key="1">
    <citation type="submission" date="2021-01" db="EMBL/GenBank/DDBJ databases">
        <title>Whole genome shotgun sequence of Planotetraspora thailandica NBRC 104271.</title>
        <authorList>
            <person name="Komaki H."/>
            <person name="Tamura T."/>
        </authorList>
    </citation>
    <scope>NUCLEOTIDE SEQUENCE</scope>
    <source>
        <strain evidence="2">NBRC 104271</strain>
    </source>
</reference>
<feature type="compositionally biased region" description="Basic and acidic residues" evidence="1">
    <location>
        <begin position="28"/>
        <end position="48"/>
    </location>
</feature>
<proteinExistence type="predicted"/>